<accession>A0AAU2UZ73</accession>
<dbReference type="InterPro" id="IPR051604">
    <property type="entry name" value="Ergot_Alk_Oxidoreductase"/>
</dbReference>
<dbReference type="AlphaFoldDB" id="A0AAU2UZ73"/>
<feature type="domain" description="NAD(P)-binding" evidence="1">
    <location>
        <begin position="6"/>
        <end position="178"/>
    </location>
</feature>
<dbReference type="PANTHER" id="PTHR43162">
    <property type="match status" value="1"/>
</dbReference>
<name>A0AAU2UZ73_9ACTN</name>
<dbReference type="PANTHER" id="PTHR43162:SF1">
    <property type="entry name" value="PRESTALK A DIFFERENTIATION PROTEIN A"/>
    <property type="match status" value="1"/>
</dbReference>
<dbReference type="EMBL" id="CP108318">
    <property type="protein sequence ID" value="WTW60382.1"/>
    <property type="molecule type" value="Genomic_DNA"/>
</dbReference>
<evidence type="ECO:0000259" key="1">
    <source>
        <dbReference type="Pfam" id="PF13460"/>
    </source>
</evidence>
<dbReference type="InterPro" id="IPR036291">
    <property type="entry name" value="NAD(P)-bd_dom_sf"/>
</dbReference>
<reference evidence="2" key="1">
    <citation type="submission" date="2022-10" db="EMBL/GenBank/DDBJ databases">
        <title>The complete genomes of actinobacterial strains from the NBC collection.</title>
        <authorList>
            <person name="Joergensen T.S."/>
            <person name="Alvarez Arevalo M."/>
            <person name="Sterndorff E.B."/>
            <person name="Faurdal D."/>
            <person name="Vuksanovic O."/>
            <person name="Mourched A.-S."/>
            <person name="Charusanti P."/>
            <person name="Shaw S."/>
            <person name="Blin K."/>
            <person name="Weber T."/>
        </authorList>
    </citation>
    <scope>NUCLEOTIDE SEQUENCE</scope>
    <source>
        <strain evidence="2">NBC_00003</strain>
    </source>
</reference>
<dbReference type="Gene3D" id="3.90.25.10">
    <property type="entry name" value="UDP-galactose 4-epimerase, domain 1"/>
    <property type="match status" value="1"/>
</dbReference>
<dbReference type="InterPro" id="IPR016040">
    <property type="entry name" value="NAD(P)-bd_dom"/>
</dbReference>
<evidence type="ECO:0000313" key="2">
    <source>
        <dbReference type="EMBL" id="WTW60382.1"/>
    </source>
</evidence>
<protein>
    <submittedName>
        <fullName evidence="2">NAD(P)H-binding protein</fullName>
    </submittedName>
</protein>
<dbReference type="Pfam" id="PF13460">
    <property type="entry name" value="NAD_binding_10"/>
    <property type="match status" value="1"/>
</dbReference>
<gene>
    <name evidence="2" type="ORF">OG549_06880</name>
</gene>
<dbReference type="Gene3D" id="3.40.50.720">
    <property type="entry name" value="NAD(P)-binding Rossmann-like Domain"/>
    <property type="match status" value="1"/>
</dbReference>
<proteinExistence type="predicted"/>
<dbReference type="SUPFAM" id="SSF51735">
    <property type="entry name" value="NAD(P)-binding Rossmann-fold domains"/>
    <property type="match status" value="1"/>
</dbReference>
<sequence length="280" mass="29844">MILVTGATGNVGSQLVRILAELLDGTGEEVHALSRSGNPAGLLANVRAIAGDLNHPETFAASLAEARALFLMPGYDNMAATLAAARAGAAEHVVLLSGGSAGGGDLANAVSRYMIQSETAVRKSGLPWTFLRPRMFMSNTLEWTEQLRRGDVVRAPFAGVRAAVVDPYDIAACAAAALTGQGHHERIYPLSGPESLLPADRVRILGEVLGRDLTCEGVPDDEAYREMSARMPVPYVDAFFSFYVDGTLDESGVVDTVEEVTGRAPRTFREWAEAHADAFR</sequence>
<organism evidence="2">
    <name type="scientific">Streptomyces sp. NBC_00003</name>
    <dbReference type="NCBI Taxonomy" id="2903608"/>
    <lineage>
        <taxon>Bacteria</taxon>
        <taxon>Bacillati</taxon>
        <taxon>Actinomycetota</taxon>
        <taxon>Actinomycetes</taxon>
        <taxon>Kitasatosporales</taxon>
        <taxon>Streptomycetaceae</taxon>
        <taxon>Streptomyces</taxon>
    </lineage>
</organism>